<feature type="region of interest" description="Disordered" evidence="1">
    <location>
        <begin position="47"/>
        <end position="210"/>
    </location>
</feature>
<dbReference type="EMBL" id="CP031320">
    <property type="protein sequence ID" value="AXK32475.1"/>
    <property type="molecule type" value="Genomic_DNA"/>
</dbReference>
<sequence length="565" mass="62862">MSCNSLGEIFLRGTSHLLDTADRRPDHPPGQRLFDLTLHVRFTTVGLSRGRRGPHATVPVRTAGQHPPVPQRHPPPPRRGPLGPLHRQRDGPRPAAPGTPARRRTGRAGRGQRGHGRGARLHRQPRRRAGCGVGRRRRPRLGRPGRSAARRRRRGRRHRRRHRPQRGAARRRRRRTAHARRAGPGGRDPRRAGDEGRGAPADTPPGRPYAAHGRAVVHVLRTGAVMSAGQHAAPDLDSREVGAYLRDRLGADSLEVTSLKRNVGGMSRQTWFADVTGVRGGEPFTDALTLRVDHPEGSVVPVTLEREYRTFAALTPTHVPVAETLWYETDPSLIGRAPFYIRRTVPGSASAGKLFAPGNEEMRRRIGAHLAERLAGVHTLDWEGAGFGDFMSVPRRPEDCALLELAHYEAAYRVADPEPMPVVEALFSWLKRNAPAEVQRTSLVWGDVGVGNFIYSGDRVVALTDWEQAHLGDPMKDWASALWRGADALLPRDEMFEIYERASGLRVDEERIRYYSVFIDAEYVCTSFPLLSEFGPDGVRDATFVRLGMGVPYMCMDHGLRTIGY</sequence>
<feature type="domain" description="Aminoglycoside phosphotransferase" evidence="2">
    <location>
        <begin position="260"/>
        <end position="507"/>
    </location>
</feature>
<dbReference type="GO" id="GO:0016740">
    <property type="term" value="F:transferase activity"/>
    <property type="evidence" value="ECO:0007669"/>
    <property type="project" value="UniProtKB-KW"/>
</dbReference>
<proteinExistence type="predicted"/>
<keyword evidence="4" id="KW-1185">Reference proteome</keyword>
<gene>
    <name evidence="3" type="ORF">DVA86_07210</name>
</gene>
<dbReference type="CDD" id="cd05154">
    <property type="entry name" value="ACAD10_11_N-like"/>
    <property type="match status" value="1"/>
</dbReference>
<feature type="compositionally biased region" description="Pro residues" evidence="1">
    <location>
        <begin position="67"/>
        <end position="79"/>
    </location>
</feature>
<dbReference type="Gene3D" id="3.90.1200.10">
    <property type="match status" value="1"/>
</dbReference>
<accession>A0A345XLF9</accession>
<dbReference type="InterPro" id="IPR051678">
    <property type="entry name" value="AGP_Transferase"/>
</dbReference>
<evidence type="ECO:0000313" key="3">
    <source>
        <dbReference type="EMBL" id="AXK32475.1"/>
    </source>
</evidence>
<protein>
    <submittedName>
        <fullName evidence="3">Phosphotransferase family protein</fullName>
    </submittedName>
</protein>
<reference evidence="3 4" key="1">
    <citation type="submission" date="2018-07" db="EMBL/GenBank/DDBJ databases">
        <title>Draft genome of the type strain Streptomyces armeniacus ATCC 15676.</title>
        <authorList>
            <person name="Labana P."/>
            <person name="Gosse J.T."/>
            <person name="Boddy C.N."/>
        </authorList>
    </citation>
    <scope>NUCLEOTIDE SEQUENCE [LARGE SCALE GENOMIC DNA]</scope>
    <source>
        <strain evidence="3 4">ATCC 15676</strain>
    </source>
</reference>
<name>A0A345XLF9_9ACTN</name>
<dbReference type="InterPro" id="IPR002575">
    <property type="entry name" value="Aminoglycoside_PTrfase"/>
</dbReference>
<evidence type="ECO:0000259" key="2">
    <source>
        <dbReference type="Pfam" id="PF01636"/>
    </source>
</evidence>
<dbReference type="Gene3D" id="3.30.200.20">
    <property type="entry name" value="Phosphorylase Kinase, domain 1"/>
    <property type="match status" value="1"/>
</dbReference>
<dbReference type="AlphaFoldDB" id="A0A345XLF9"/>
<dbReference type="Pfam" id="PF01636">
    <property type="entry name" value="APH"/>
    <property type="match status" value="1"/>
</dbReference>
<dbReference type="KEGG" id="sarm:DVA86_07210"/>
<dbReference type="PANTHER" id="PTHR21310:SF57">
    <property type="entry name" value="BLR2944 PROTEIN"/>
    <property type="match status" value="1"/>
</dbReference>
<dbReference type="PANTHER" id="PTHR21310">
    <property type="entry name" value="AMINOGLYCOSIDE PHOSPHOTRANSFERASE-RELATED-RELATED"/>
    <property type="match status" value="1"/>
</dbReference>
<dbReference type="InterPro" id="IPR011009">
    <property type="entry name" value="Kinase-like_dom_sf"/>
</dbReference>
<feature type="compositionally biased region" description="Basic residues" evidence="1">
    <location>
        <begin position="101"/>
        <end position="181"/>
    </location>
</feature>
<feature type="compositionally biased region" description="Basic and acidic residues" evidence="1">
    <location>
        <begin position="187"/>
        <end position="197"/>
    </location>
</feature>
<dbReference type="InterPro" id="IPR041726">
    <property type="entry name" value="ACAD10_11_N"/>
</dbReference>
<evidence type="ECO:0000313" key="4">
    <source>
        <dbReference type="Proteomes" id="UP000254425"/>
    </source>
</evidence>
<organism evidence="3 4">
    <name type="scientific">Streptomyces armeniacus</name>
    <dbReference type="NCBI Taxonomy" id="83291"/>
    <lineage>
        <taxon>Bacteria</taxon>
        <taxon>Bacillati</taxon>
        <taxon>Actinomycetota</taxon>
        <taxon>Actinomycetes</taxon>
        <taxon>Kitasatosporales</taxon>
        <taxon>Streptomycetaceae</taxon>
        <taxon>Streptomyces</taxon>
    </lineage>
</organism>
<evidence type="ECO:0000256" key="1">
    <source>
        <dbReference type="SAM" id="MobiDB-lite"/>
    </source>
</evidence>
<dbReference type="Proteomes" id="UP000254425">
    <property type="component" value="Chromosome"/>
</dbReference>
<keyword evidence="3" id="KW-0808">Transferase</keyword>
<dbReference type="SUPFAM" id="SSF56112">
    <property type="entry name" value="Protein kinase-like (PK-like)"/>
    <property type="match status" value="1"/>
</dbReference>